<evidence type="ECO:0000313" key="5">
    <source>
        <dbReference type="Proteomes" id="UP000253065"/>
    </source>
</evidence>
<sequence>MGENVGNLREVQYSWGFGDDSQKLSPELSTESVSKFEFSNAG</sequence>
<reference evidence="3 4" key="1">
    <citation type="submission" date="2018-07" db="EMBL/GenBank/DDBJ databases">
        <title>Freshwater and sediment microbial communities from various areas in North America, analyzing microbe dynamics in response to fracking.</title>
        <authorList>
            <person name="Lamendella R."/>
        </authorList>
    </citation>
    <scope>NUCLEOTIDE SEQUENCE [LARGE SCALE GENOMIC DNA]</scope>
    <source>
        <strain evidence="3 4">114E</strain>
        <strain evidence="2 5">114E_o</strain>
    </source>
</reference>
<dbReference type="EMBL" id="QNSA01000012">
    <property type="protein sequence ID" value="RBP69634.1"/>
    <property type="molecule type" value="Genomic_DNA"/>
</dbReference>
<evidence type="ECO:0000313" key="4">
    <source>
        <dbReference type="Proteomes" id="UP000252795"/>
    </source>
</evidence>
<proteinExistence type="predicted"/>
<evidence type="ECO:0000313" key="3">
    <source>
        <dbReference type="EMBL" id="RCW31278.1"/>
    </source>
</evidence>
<accession>A0A368UR17</accession>
<protein>
    <recommendedName>
        <fullName evidence="6">PKD domain-containing protein</fullName>
    </recommendedName>
</protein>
<dbReference type="AlphaFoldDB" id="A0A368UR17"/>
<name>A0A368UR17_MARNT</name>
<evidence type="ECO:0000256" key="1">
    <source>
        <dbReference type="SAM" id="MobiDB-lite"/>
    </source>
</evidence>
<evidence type="ECO:0000313" key="2">
    <source>
        <dbReference type="EMBL" id="RBP69634.1"/>
    </source>
</evidence>
<evidence type="ECO:0008006" key="6">
    <source>
        <dbReference type="Google" id="ProtNLM"/>
    </source>
</evidence>
<comment type="caution">
    <text evidence="3">The sequence shown here is derived from an EMBL/GenBank/DDBJ whole genome shotgun (WGS) entry which is preliminary data.</text>
</comment>
<keyword evidence="5" id="KW-1185">Reference proteome</keyword>
<gene>
    <name evidence="3" type="ORF">DET51_11277</name>
    <name evidence="2" type="ORF">DET64_11277</name>
</gene>
<feature type="region of interest" description="Disordered" evidence="1">
    <location>
        <begin position="17"/>
        <end position="42"/>
    </location>
</feature>
<dbReference type="EMBL" id="QPJB01000012">
    <property type="protein sequence ID" value="RCW31278.1"/>
    <property type="molecule type" value="Genomic_DNA"/>
</dbReference>
<dbReference type="Proteomes" id="UP000253065">
    <property type="component" value="Unassembled WGS sequence"/>
</dbReference>
<dbReference type="Proteomes" id="UP000252795">
    <property type="component" value="Unassembled WGS sequence"/>
</dbReference>
<organism evidence="3 4">
    <name type="scientific">Marinobacter nauticus</name>
    <name type="common">Marinobacter hydrocarbonoclasticus</name>
    <name type="synonym">Marinobacter aquaeolei</name>
    <dbReference type="NCBI Taxonomy" id="2743"/>
    <lineage>
        <taxon>Bacteria</taxon>
        <taxon>Pseudomonadati</taxon>
        <taxon>Pseudomonadota</taxon>
        <taxon>Gammaproteobacteria</taxon>
        <taxon>Pseudomonadales</taxon>
        <taxon>Marinobacteraceae</taxon>
        <taxon>Marinobacter</taxon>
    </lineage>
</organism>
<feature type="compositionally biased region" description="Polar residues" evidence="1">
    <location>
        <begin position="23"/>
        <end position="33"/>
    </location>
</feature>